<comment type="caution">
    <text evidence="2">The sequence shown here is derived from an EMBL/GenBank/DDBJ whole genome shotgun (WGS) entry which is preliminary data.</text>
</comment>
<dbReference type="AlphaFoldDB" id="A0AAN7U6A6"/>
<dbReference type="PANTHER" id="PTHR32556">
    <property type="entry name" value="F-BOX DOMAIN-CONTAINING PROTEIN-RELATED-RELATED"/>
    <property type="match status" value="1"/>
</dbReference>
<name>A0AAN7U6A6_9MYCE</name>
<dbReference type="EMBL" id="JAVFKY010000001">
    <property type="protein sequence ID" value="KAK5582837.1"/>
    <property type="molecule type" value="Genomic_DNA"/>
</dbReference>
<evidence type="ECO:0000256" key="1">
    <source>
        <dbReference type="SAM" id="MobiDB-lite"/>
    </source>
</evidence>
<proteinExistence type="predicted"/>
<sequence>MGVLLPIYLQKYIIQIECLKFFNNKKILNEKEKKTNNSYLVTLSLVCWTYHQTLSNYLYSIQDFNFKPWIEPFYPPPPLSTKSMFISTSKFSIYKFDNITTLKLHHREYRYKEEHIKPMIDHVNMLIAKFPNLNQISIDIEHKIGSNAINSVDFINNLKLSPLVQIEIRKISVQYIKKIKTPNLKFINNILIDQSRPFLRRLIHLENNNTNNNNNNNNSVINDENNDEGDGDLNNNKNLIVKGIKGQGTPCVASNEYRDLEITDIDSGNEMDSRLSYVASKDQRLSFTWNLFFNRFIDSSIFSNLTTIRANHFDIPNLLKVLRKYPLLNEISFSVCYSNIKRNLLISSSSSLLPKKCICSIYSQDCSENEFNVIWNSVIECLKTHKHLKTISIRNKCLKEINSFLDNDNIGSNYEYNVTDSQNLENSSDLKKENKKIKLNENIEELQLLNNSGWFLNQLFINLSPSIKNLDIQDFESFDDYLIDIIKSNQNISHYSFLFYKDGEYIKKIQQACSNNKNILSLDITQKFKQTIFSYQKQSK</sequence>
<organism evidence="2 3">
    <name type="scientific">Dictyostelium firmibasis</name>
    <dbReference type="NCBI Taxonomy" id="79012"/>
    <lineage>
        <taxon>Eukaryota</taxon>
        <taxon>Amoebozoa</taxon>
        <taxon>Evosea</taxon>
        <taxon>Eumycetozoa</taxon>
        <taxon>Dictyostelia</taxon>
        <taxon>Dictyosteliales</taxon>
        <taxon>Dictyosteliaceae</taxon>
        <taxon>Dictyostelium</taxon>
    </lineage>
</organism>
<reference evidence="2 3" key="1">
    <citation type="submission" date="2023-11" db="EMBL/GenBank/DDBJ databases">
        <title>Dfirmibasis_genome.</title>
        <authorList>
            <person name="Edelbroek B."/>
            <person name="Kjellin J."/>
            <person name="Jerlstrom-Hultqvist J."/>
            <person name="Soderbom F."/>
        </authorList>
    </citation>
    <scope>NUCLEOTIDE SEQUENCE [LARGE SCALE GENOMIC DNA]</scope>
    <source>
        <strain evidence="2 3">TNS-C-14</strain>
    </source>
</reference>
<dbReference type="PANTHER" id="PTHR32556:SF7">
    <property type="entry name" value="F-BOX DOMAIN-CONTAINING PROTEIN-RELATED"/>
    <property type="match status" value="1"/>
</dbReference>
<feature type="compositionally biased region" description="Low complexity" evidence="1">
    <location>
        <begin position="207"/>
        <end position="223"/>
    </location>
</feature>
<feature type="region of interest" description="Disordered" evidence="1">
    <location>
        <begin position="207"/>
        <end position="229"/>
    </location>
</feature>
<accession>A0AAN7U6A6</accession>
<dbReference type="Proteomes" id="UP001344447">
    <property type="component" value="Unassembled WGS sequence"/>
</dbReference>
<evidence type="ECO:0000313" key="2">
    <source>
        <dbReference type="EMBL" id="KAK5582837.1"/>
    </source>
</evidence>
<evidence type="ECO:0000313" key="3">
    <source>
        <dbReference type="Proteomes" id="UP001344447"/>
    </source>
</evidence>
<keyword evidence="3" id="KW-1185">Reference proteome</keyword>
<protein>
    <submittedName>
        <fullName evidence="2">Uncharacterized protein</fullName>
    </submittedName>
</protein>
<gene>
    <name evidence="2" type="ORF">RB653_004425</name>
</gene>